<dbReference type="OrthoDB" id="8419862at2"/>
<organism evidence="4 6">
    <name type="scientific">Acetobacter cibinongensis</name>
    <dbReference type="NCBI Taxonomy" id="146475"/>
    <lineage>
        <taxon>Bacteria</taxon>
        <taxon>Pseudomonadati</taxon>
        <taxon>Pseudomonadota</taxon>
        <taxon>Alphaproteobacteria</taxon>
        <taxon>Acetobacterales</taxon>
        <taxon>Acetobacteraceae</taxon>
        <taxon>Acetobacter</taxon>
    </lineage>
</organism>
<dbReference type="EMBL" id="JOMQ01000049">
    <property type="protein sequence ID" value="OUJ01260.1"/>
    <property type="molecule type" value="Genomic_DNA"/>
</dbReference>
<keyword evidence="1" id="KW-0472">Membrane</keyword>
<evidence type="ECO:0000313" key="5">
    <source>
        <dbReference type="Proteomes" id="UP000032671"/>
    </source>
</evidence>
<dbReference type="Proteomes" id="UP000196086">
    <property type="component" value="Unassembled WGS sequence"/>
</dbReference>
<dbReference type="Proteomes" id="UP000321891">
    <property type="component" value="Unassembled WGS sequence"/>
</dbReference>
<evidence type="ECO:0000313" key="4">
    <source>
        <dbReference type="EMBL" id="OUJ01260.1"/>
    </source>
</evidence>
<reference evidence="4 6" key="2">
    <citation type="submission" date="2014-06" db="EMBL/GenBank/DDBJ databases">
        <authorList>
            <person name="Ju J."/>
            <person name="Zhang J."/>
        </authorList>
    </citation>
    <scope>NUCLEOTIDE SEQUENCE [LARGE SCALE GENOMIC DNA]</scope>
    <source>
        <strain evidence="4 6">DsW_47</strain>
    </source>
</reference>
<feature type="transmembrane region" description="Helical" evidence="1">
    <location>
        <begin position="52"/>
        <end position="74"/>
    </location>
</feature>
<keyword evidence="1" id="KW-1133">Transmembrane helix</keyword>
<dbReference type="STRING" id="1231339.Abci_016_116"/>
<dbReference type="EMBL" id="BJVU01000004">
    <property type="protein sequence ID" value="GEL58801.1"/>
    <property type="molecule type" value="Genomic_DNA"/>
</dbReference>
<proteinExistence type="predicted"/>
<accession>A0A0D6N517</accession>
<gene>
    <name evidence="2" type="ORF">Abci_016_116</name>
    <name evidence="3" type="ORF">ACI01nite_14030</name>
    <name evidence="4" type="ORF">HK14_10220</name>
</gene>
<sequence>MSHSIVWSLVLALHILCIVVWIGGAVYATAILRPSLSLLDNTQRNSVHLQTLGRFFKMLTHVIPTALITGWLLILHEGGFAHVPWTTNAMQGLGVIMALLFVRIVSGPYQKARRAIRPQPATFDSIRSQILIIVAMGVLAVLVAAMGHPFV</sequence>
<reference evidence="3 7" key="3">
    <citation type="submission" date="2019-07" db="EMBL/GenBank/DDBJ databases">
        <title>Whole genome shotgun sequence of Acetobacter cibinongensis NBRC 16605.</title>
        <authorList>
            <person name="Hosoyama A."/>
            <person name="Uohara A."/>
            <person name="Ohji S."/>
            <person name="Ichikawa N."/>
        </authorList>
    </citation>
    <scope>NUCLEOTIDE SEQUENCE [LARGE SCALE GENOMIC DNA]</scope>
    <source>
        <strain evidence="3 7">NBRC 16605</strain>
    </source>
</reference>
<accession>A0A1Z5YSS7</accession>
<dbReference type="EMBL" id="BAMV01000016">
    <property type="protein sequence ID" value="GAN60770.1"/>
    <property type="molecule type" value="Genomic_DNA"/>
</dbReference>
<reference evidence="2 5" key="1">
    <citation type="submission" date="2012-11" db="EMBL/GenBank/DDBJ databases">
        <title>Whole genome sequence of Acetobacter cibinongensis 4H-1.</title>
        <authorList>
            <person name="Azuma Y."/>
            <person name="Higashiura N."/>
            <person name="Hirakawa H."/>
            <person name="Matsushita K."/>
        </authorList>
    </citation>
    <scope>NUCLEOTIDE SEQUENCE [LARGE SCALE GENOMIC DNA]</scope>
    <source>
        <strain evidence="2 5">4H-1</strain>
    </source>
</reference>
<feature type="transmembrane region" description="Helical" evidence="1">
    <location>
        <begin position="130"/>
        <end position="150"/>
    </location>
</feature>
<dbReference type="Proteomes" id="UP000032671">
    <property type="component" value="Unassembled WGS sequence"/>
</dbReference>
<feature type="transmembrane region" description="Helical" evidence="1">
    <location>
        <begin position="6"/>
        <end position="32"/>
    </location>
</feature>
<dbReference type="AlphaFoldDB" id="A0A1Z5YSS7"/>
<evidence type="ECO:0000313" key="6">
    <source>
        <dbReference type="Proteomes" id="UP000196086"/>
    </source>
</evidence>
<dbReference type="RefSeq" id="WP_048838817.1">
    <property type="nucleotide sequence ID" value="NZ_BAMV01000016.1"/>
</dbReference>
<evidence type="ECO:0000256" key="1">
    <source>
        <dbReference type="SAM" id="Phobius"/>
    </source>
</evidence>
<feature type="transmembrane region" description="Helical" evidence="1">
    <location>
        <begin position="89"/>
        <end position="109"/>
    </location>
</feature>
<keyword evidence="7" id="KW-1185">Reference proteome</keyword>
<name>A0A1Z5YSS7_9PROT</name>
<evidence type="ECO:0000313" key="3">
    <source>
        <dbReference type="EMBL" id="GEL58801.1"/>
    </source>
</evidence>
<keyword evidence="1" id="KW-0812">Transmembrane</keyword>
<comment type="caution">
    <text evidence="4">The sequence shown here is derived from an EMBL/GenBank/DDBJ whole genome shotgun (WGS) entry which is preliminary data.</text>
</comment>
<protein>
    <submittedName>
        <fullName evidence="4">Membrane protein</fullName>
    </submittedName>
</protein>
<evidence type="ECO:0000313" key="2">
    <source>
        <dbReference type="EMBL" id="GAN60770.1"/>
    </source>
</evidence>
<evidence type="ECO:0000313" key="7">
    <source>
        <dbReference type="Proteomes" id="UP000321891"/>
    </source>
</evidence>